<dbReference type="InterPro" id="IPR017853">
    <property type="entry name" value="GH"/>
</dbReference>
<comment type="similarity">
    <text evidence="1">Belongs to the glycosyl hydrolase 18 family.</text>
</comment>
<protein>
    <recommendedName>
        <fullName evidence="2">Chitinase domain-containing protein 1</fullName>
    </recommendedName>
</protein>
<dbReference type="OrthoDB" id="10254444at2759"/>
<dbReference type="EMBL" id="MPUH01000207">
    <property type="protein sequence ID" value="OMJ86372.1"/>
    <property type="molecule type" value="Genomic_DNA"/>
</dbReference>
<dbReference type="GO" id="GO:0012505">
    <property type="term" value="C:endomembrane system"/>
    <property type="evidence" value="ECO:0007669"/>
    <property type="project" value="TreeGrafter"/>
</dbReference>
<evidence type="ECO:0000256" key="1">
    <source>
        <dbReference type="ARBA" id="ARBA00009336"/>
    </source>
</evidence>
<dbReference type="Proteomes" id="UP000187209">
    <property type="component" value="Unassembled WGS sequence"/>
</dbReference>
<keyword evidence="3" id="KW-0732">Signal</keyword>
<dbReference type="InterPro" id="IPR001223">
    <property type="entry name" value="Glyco_hydro18_cat"/>
</dbReference>
<dbReference type="PANTHER" id="PTHR46066">
    <property type="entry name" value="CHITINASE DOMAIN-CONTAINING PROTEIN 1 FAMILY MEMBER"/>
    <property type="match status" value="1"/>
</dbReference>
<sequence length="346" mass="39628">MIFLISLLHLVSGTLKDEILATHTQCNEDHKHFQGETLAYLTPWNSLGYKYALKYPSKFTYVSPVWHELSFYYSAGESDFAITGEEDMNFLNSARGKLKIIPRLIITKTHPRAYISILNSDKQISRLSQAIIAFCQKNQYQGIVFEFWLQGLGILNNLSNYAELRALHLRMLTMISKTMTKAGLITILTLPPMRNNEITSSEFLTLVESFYRVNLMTYDFSPATPGPNAPMPWIKETLTNLYAGNDIDNKKILLGIPFYGYDYKEGHGQPVIGKEFIDILNKNARDIWEDSGKEHKFIYNNAGKDCVVYYPTLDMISERLAYAEKHGMGIGIWELGQGLEYFFTLF</sequence>
<organism evidence="5 6">
    <name type="scientific">Stentor coeruleus</name>
    <dbReference type="NCBI Taxonomy" id="5963"/>
    <lineage>
        <taxon>Eukaryota</taxon>
        <taxon>Sar</taxon>
        <taxon>Alveolata</taxon>
        <taxon>Ciliophora</taxon>
        <taxon>Postciliodesmatophora</taxon>
        <taxon>Heterotrichea</taxon>
        <taxon>Heterotrichida</taxon>
        <taxon>Stentoridae</taxon>
        <taxon>Stentor</taxon>
    </lineage>
</organism>
<dbReference type="GO" id="GO:0008061">
    <property type="term" value="F:chitin binding"/>
    <property type="evidence" value="ECO:0007669"/>
    <property type="project" value="InterPro"/>
</dbReference>
<reference evidence="5 6" key="1">
    <citation type="submission" date="2016-11" db="EMBL/GenBank/DDBJ databases">
        <title>The macronuclear genome of Stentor coeruleus: a giant cell with tiny introns.</title>
        <authorList>
            <person name="Slabodnick M."/>
            <person name="Ruby J.G."/>
            <person name="Reiff S.B."/>
            <person name="Swart E.C."/>
            <person name="Gosai S."/>
            <person name="Prabakaran S."/>
            <person name="Witkowska E."/>
            <person name="Larue G.E."/>
            <person name="Fisher S."/>
            <person name="Freeman R.M."/>
            <person name="Gunawardena J."/>
            <person name="Chu W."/>
            <person name="Stover N.A."/>
            <person name="Gregory B.D."/>
            <person name="Nowacki M."/>
            <person name="Derisi J."/>
            <person name="Roy S.W."/>
            <person name="Marshall W.F."/>
            <person name="Sood P."/>
        </authorList>
    </citation>
    <scope>NUCLEOTIDE SEQUENCE [LARGE SCALE GENOMIC DNA]</scope>
    <source>
        <strain evidence="5">WM001</strain>
    </source>
</reference>
<dbReference type="Gene3D" id="3.10.50.10">
    <property type="match status" value="1"/>
</dbReference>
<accession>A0A1R2CBL3</accession>
<dbReference type="SUPFAM" id="SSF51445">
    <property type="entry name" value="(Trans)glycosidases"/>
    <property type="match status" value="1"/>
</dbReference>
<evidence type="ECO:0000313" key="5">
    <source>
        <dbReference type="EMBL" id="OMJ86372.1"/>
    </source>
</evidence>
<dbReference type="GO" id="GO:0070492">
    <property type="term" value="F:oligosaccharide binding"/>
    <property type="evidence" value="ECO:0007669"/>
    <property type="project" value="TreeGrafter"/>
</dbReference>
<evidence type="ECO:0000259" key="4">
    <source>
        <dbReference type="PROSITE" id="PS51910"/>
    </source>
</evidence>
<dbReference type="Gene3D" id="3.20.20.80">
    <property type="entry name" value="Glycosidases"/>
    <property type="match status" value="1"/>
</dbReference>
<dbReference type="InterPro" id="IPR029070">
    <property type="entry name" value="Chitinase_insertion_sf"/>
</dbReference>
<evidence type="ECO:0000256" key="3">
    <source>
        <dbReference type="SAM" id="SignalP"/>
    </source>
</evidence>
<dbReference type="PROSITE" id="PS51910">
    <property type="entry name" value="GH18_2"/>
    <property type="match status" value="1"/>
</dbReference>
<dbReference type="Pfam" id="PF00704">
    <property type="entry name" value="Glyco_hydro_18"/>
    <property type="match status" value="1"/>
</dbReference>
<feature type="domain" description="GH18" evidence="4">
    <location>
        <begin position="35"/>
        <end position="346"/>
    </location>
</feature>
<evidence type="ECO:0000256" key="2">
    <source>
        <dbReference type="ARBA" id="ARBA00040976"/>
    </source>
</evidence>
<evidence type="ECO:0000313" key="6">
    <source>
        <dbReference type="Proteomes" id="UP000187209"/>
    </source>
</evidence>
<name>A0A1R2CBL3_9CILI</name>
<comment type="caution">
    <text evidence="5">The sequence shown here is derived from an EMBL/GenBank/DDBJ whole genome shotgun (WGS) entry which is preliminary data.</text>
</comment>
<proteinExistence type="inferred from homology"/>
<feature type="signal peptide" evidence="3">
    <location>
        <begin position="1"/>
        <end position="16"/>
    </location>
</feature>
<dbReference type="InterPro" id="IPR011583">
    <property type="entry name" value="Chitinase_II/V-like_cat"/>
</dbReference>
<dbReference type="GO" id="GO:0005975">
    <property type="term" value="P:carbohydrate metabolic process"/>
    <property type="evidence" value="ECO:0007669"/>
    <property type="project" value="InterPro"/>
</dbReference>
<gene>
    <name evidence="5" type="ORF">SteCoe_12094</name>
</gene>
<dbReference type="AlphaFoldDB" id="A0A1R2CBL3"/>
<dbReference type="PANTHER" id="PTHR46066:SF2">
    <property type="entry name" value="CHITINASE DOMAIN-CONTAINING PROTEIN 1"/>
    <property type="match status" value="1"/>
</dbReference>
<feature type="chain" id="PRO_5012345107" description="Chitinase domain-containing protein 1" evidence="3">
    <location>
        <begin position="17"/>
        <end position="346"/>
    </location>
</feature>
<keyword evidence="6" id="KW-1185">Reference proteome</keyword>
<dbReference type="SMART" id="SM00636">
    <property type="entry name" value="Glyco_18"/>
    <property type="match status" value="1"/>
</dbReference>